<comment type="caution">
    <text evidence="1">The sequence shown here is derived from an EMBL/GenBank/DDBJ whole genome shotgun (WGS) entry which is preliminary data.</text>
</comment>
<organism evidence="1 2">
    <name type="scientific">Fusarium langsethiae</name>
    <dbReference type="NCBI Taxonomy" id="179993"/>
    <lineage>
        <taxon>Eukaryota</taxon>
        <taxon>Fungi</taxon>
        <taxon>Dikarya</taxon>
        <taxon>Ascomycota</taxon>
        <taxon>Pezizomycotina</taxon>
        <taxon>Sordariomycetes</taxon>
        <taxon>Hypocreomycetidae</taxon>
        <taxon>Hypocreales</taxon>
        <taxon>Nectriaceae</taxon>
        <taxon>Fusarium</taxon>
    </lineage>
</organism>
<evidence type="ECO:0000313" key="2">
    <source>
        <dbReference type="Proteomes" id="UP000037904"/>
    </source>
</evidence>
<evidence type="ECO:0000313" key="1">
    <source>
        <dbReference type="EMBL" id="KPA40227.1"/>
    </source>
</evidence>
<sequence>MIIIPYVAEGFHHICNPGITPISAGQILDEMAQARYLMDPGTQRTQNWTEFSFWPVSTGACASSADMP</sequence>
<accession>A0A0N1J2K7</accession>
<dbReference type="Proteomes" id="UP000037904">
    <property type="component" value="Unassembled WGS sequence"/>
</dbReference>
<protein>
    <submittedName>
        <fullName evidence="1">Uncharacterized protein</fullName>
    </submittedName>
</protein>
<dbReference type="AlphaFoldDB" id="A0A0N1J2K7"/>
<keyword evidence="2" id="KW-1185">Reference proteome</keyword>
<reference evidence="1 2" key="1">
    <citation type="submission" date="2015-04" db="EMBL/GenBank/DDBJ databases">
        <title>The draft genome sequence of Fusarium langsethiae, a T-2/HT-2 mycotoxin producer.</title>
        <authorList>
            <person name="Lysoe E."/>
            <person name="Divon H.H."/>
            <person name="Terzi V."/>
            <person name="Orru L."/>
            <person name="Lamontanara A."/>
            <person name="Kolseth A.-K."/>
            <person name="Frandsen R.J."/>
            <person name="Nielsen K."/>
            <person name="Thrane U."/>
        </authorList>
    </citation>
    <scope>NUCLEOTIDE SEQUENCE [LARGE SCALE GENOMIC DNA]</scope>
    <source>
        <strain evidence="1 2">Fl201059</strain>
    </source>
</reference>
<proteinExistence type="predicted"/>
<dbReference type="EMBL" id="JXCE01000146">
    <property type="protein sequence ID" value="KPA40227.1"/>
    <property type="molecule type" value="Genomic_DNA"/>
</dbReference>
<name>A0A0N1J2K7_FUSLA</name>
<gene>
    <name evidence="1" type="ORF">FLAG1_06888</name>
</gene>